<reference evidence="1" key="1">
    <citation type="journal article" date="2003" name="Genome Biol.">
        <title>An integrated gene annotation and transcriptional profiling approach towards the full gene content of the Drosophila genome.</title>
        <authorList>
            <person name="Hild M."/>
            <person name="Beckmann B."/>
            <person name="Haas S.A."/>
            <person name="Koch B."/>
            <person name="Solovyev V."/>
            <person name="Busold C."/>
            <person name="Fellenberg K."/>
            <person name="Boutros M."/>
            <person name="Vingron M."/>
            <person name="Sauer F."/>
            <person name="Hoheisel J.D."/>
            <person name="Paro R."/>
        </authorList>
    </citation>
    <scope>NUCLEOTIDE SEQUENCE</scope>
</reference>
<sequence>MWLYVGPSTNRTPEQSRWTEQEAEEVEVVVRTEMAVEVSTERQERRVKALNMAAWSWYLGLA</sequence>
<proteinExistence type="predicted"/>
<accession>Q6IH02</accession>
<organism evidence="1">
    <name type="scientific">Drosophila melanogaster</name>
    <name type="common">Fruit fly</name>
    <dbReference type="NCBI Taxonomy" id="7227"/>
    <lineage>
        <taxon>Eukaryota</taxon>
        <taxon>Metazoa</taxon>
        <taxon>Ecdysozoa</taxon>
        <taxon>Arthropoda</taxon>
        <taxon>Hexapoda</taxon>
        <taxon>Insecta</taxon>
        <taxon>Pterygota</taxon>
        <taxon>Neoptera</taxon>
        <taxon>Endopterygota</taxon>
        <taxon>Diptera</taxon>
        <taxon>Brachycera</taxon>
        <taxon>Muscomorpha</taxon>
        <taxon>Ephydroidea</taxon>
        <taxon>Drosophilidae</taxon>
        <taxon>Drosophila</taxon>
        <taxon>Sophophora</taxon>
    </lineage>
</organism>
<dbReference type="EMBL" id="BK003614">
    <property type="protein sequence ID" value="DAA02312.1"/>
    <property type="molecule type" value="Genomic_DNA"/>
</dbReference>
<protein>
    <submittedName>
        <fullName evidence="1">HDC03960</fullName>
    </submittedName>
</protein>
<dbReference type="AlphaFoldDB" id="Q6IH02"/>
<evidence type="ECO:0000313" key="1">
    <source>
        <dbReference type="EMBL" id="DAA02312.1"/>
    </source>
</evidence>
<name>Q6IH02_DROME</name>
<gene>
    <name evidence="1" type="ORF">HDC03960</name>
</gene>